<accession>A0A1R3VBP0</accession>
<evidence type="ECO:0000313" key="2">
    <source>
        <dbReference type="EMBL" id="SIT57303.1"/>
    </source>
</evidence>
<reference evidence="3" key="1">
    <citation type="submission" date="2017-01" db="EMBL/GenBank/DDBJ databases">
        <authorList>
            <person name="Brunel B."/>
        </authorList>
    </citation>
    <scope>NUCLEOTIDE SEQUENCE [LARGE SCALE GENOMIC DNA]</scope>
</reference>
<dbReference type="EMBL" id="FTPD01000027">
    <property type="protein sequence ID" value="SIT57303.1"/>
    <property type="molecule type" value="Genomic_DNA"/>
</dbReference>
<name>A0A1R3VBP0_9HYPH</name>
<keyword evidence="3" id="KW-1185">Reference proteome</keyword>
<gene>
    <name evidence="2" type="ORF">BQ8794_330014</name>
</gene>
<dbReference type="AlphaFoldDB" id="A0A1R3VBP0"/>
<sequence length="77" mass="8620">MRIVSRRGRAGFYEGEVADDSPGSWKSRMQFNSLRPTRCELATAAKGLRHRKQHDHRGSAQPGNCRPQSANLKLSVV</sequence>
<dbReference type="Proteomes" id="UP000188388">
    <property type="component" value="Unassembled WGS sequence"/>
</dbReference>
<evidence type="ECO:0000256" key="1">
    <source>
        <dbReference type="SAM" id="MobiDB-lite"/>
    </source>
</evidence>
<proteinExistence type="predicted"/>
<feature type="region of interest" description="Disordered" evidence="1">
    <location>
        <begin position="46"/>
        <end position="77"/>
    </location>
</feature>
<organism evidence="2 3">
    <name type="scientific">Mesorhizobium prunaredense</name>
    <dbReference type="NCBI Taxonomy" id="1631249"/>
    <lineage>
        <taxon>Bacteria</taxon>
        <taxon>Pseudomonadati</taxon>
        <taxon>Pseudomonadota</taxon>
        <taxon>Alphaproteobacteria</taxon>
        <taxon>Hyphomicrobiales</taxon>
        <taxon>Phyllobacteriaceae</taxon>
        <taxon>Mesorhizobium</taxon>
    </lineage>
</organism>
<feature type="compositionally biased region" description="Polar residues" evidence="1">
    <location>
        <begin position="66"/>
        <end position="77"/>
    </location>
</feature>
<dbReference type="STRING" id="1631249.BQ8794_330014"/>
<protein>
    <submittedName>
        <fullName evidence="2">Uncharacterized protein</fullName>
    </submittedName>
</protein>
<evidence type="ECO:0000313" key="3">
    <source>
        <dbReference type="Proteomes" id="UP000188388"/>
    </source>
</evidence>